<feature type="region of interest" description="Disordered" evidence="1">
    <location>
        <begin position="3107"/>
        <end position="3131"/>
    </location>
</feature>
<organism evidence="2 3">
    <name type="scientific">Sinanodonta woodiana</name>
    <name type="common">Chinese pond mussel</name>
    <name type="synonym">Anodonta woodiana</name>
    <dbReference type="NCBI Taxonomy" id="1069815"/>
    <lineage>
        <taxon>Eukaryota</taxon>
        <taxon>Metazoa</taxon>
        <taxon>Spiralia</taxon>
        <taxon>Lophotrochozoa</taxon>
        <taxon>Mollusca</taxon>
        <taxon>Bivalvia</taxon>
        <taxon>Autobranchia</taxon>
        <taxon>Heteroconchia</taxon>
        <taxon>Palaeoheterodonta</taxon>
        <taxon>Unionida</taxon>
        <taxon>Unionoidea</taxon>
        <taxon>Unionidae</taxon>
        <taxon>Unioninae</taxon>
        <taxon>Sinanodonta</taxon>
    </lineage>
</organism>
<feature type="region of interest" description="Disordered" evidence="1">
    <location>
        <begin position="781"/>
        <end position="801"/>
    </location>
</feature>
<feature type="region of interest" description="Disordered" evidence="1">
    <location>
        <begin position="1607"/>
        <end position="1657"/>
    </location>
</feature>
<gene>
    <name evidence="2" type="ORF">ACJMK2_003975</name>
</gene>
<feature type="region of interest" description="Disordered" evidence="1">
    <location>
        <begin position="2934"/>
        <end position="2974"/>
    </location>
</feature>
<name>A0ABD3XZS9_SINWO</name>
<comment type="caution">
    <text evidence="2">The sequence shown here is derived from an EMBL/GenBank/DDBJ whole genome shotgun (WGS) entry which is preliminary data.</text>
</comment>
<feature type="region of interest" description="Disordered" evidence="1">
    <location>
        <begin position="2533"/>
        <end position="2554"/>
    </location>
</feature>
<evidence type="ECO:0000256" key="1">
    <source>
        <dbReference type="SAM" id="MobiDB-lite"/>
    </source>
</evidence>
<evidence type="ECO:0000313" key="2">
    <source>
        <dbReference type="EMBL" id="KAL3891725.1"/>
    </source>
</evidence>
<feature type="region of interest" description="Disordered" evidence="1">
    <location>
        <begin position="1256"/>
        <end position="1275"/>
    </location>
</feature>
<evidence type="ECO:0000313" key="3">
    <source>
        <dbReference type="Proteomes" id="UP001634394"/>
    </source>
</evidence>
<reference evidence="2 3" key="1">
    <citation type="submission" date="2024-11" db="EMBL/GenBank/DDBJ databases">
        <title>Chromosome-level genome assembly of the freshwater bivalve Anodonta woodiana.</title>
        <authorList>
            <person name="Chen X."/>
        </authorList>
    </citation>
    <scope>NUCLEOTIDE SEQUENCE [LARGE SCALE GENOMIC DNA]</scope>
    <source>
        <strain evidence="2">MN2024</strain>
        <tissue evidence="2">Gills</tissue>
    </source>
</reference>
<feature type="compositionally biased region" description="Polar residues" evidence="1">
    <location>
        <begin position="1023"/>
        <end position="1038"/>
    </location>
</feature>
<feature type="region of interest" description="Disordered" evidence="1">
    <location>
        <begin position="1677"/>
        <end position="1719"/>
    </location>
</feature>
<keyword evidence="3" id="KW-1185">Reference proteome</keyword>
<feature type="region of interest" description="Disordered" evidence="1">
    <location>
        <begin position="2748"/>
        <end position="2783"/>
    </location>
</feature>
<feature type="region of interest" description="Disordered" evidence="1">
    <location>
        <begin position="2665"/>
        <end position="2705"/>
    </location>
</feature>
<dbReference type="Proteomes" id="UP001634394">
    <property type="component" value="Unassembled WGS sequence"/>
</dbReference>
<accession>A0ABD3XZS9</accession>
<feature type="compositionally biased region" description="Basic and acidic residues" evidence="1">
    <location>
        <begin position="1677"/>
        <end position="1690"/>
    </location>
</feature>
<proteinExistence type="predicted"/>
<feature type="region of interest" description="Disordered" evidence="1">
    <location>
        <begin position="2907"/>
        <end position="2926"/>
    </location>
</feature>
<protein>
    <submittedName>
        <fullName evidence="2">Uncharacterized protein</fullName>
    </submittedName>
</protein>
<feature type="region of interest" description="Disordered" evidence="1">
    <location>
        <begin position="1023"/>
        <end position="1049"/>
    </location>
</feature>
<dbReference type="EMBL" id="JBJQND010000001">
    <property type="protein sequence ID" value="KAL3891725.1"/>
    <property type="molecule type" value="Genomic_DNA"/>
</dbReference>
<feature type="compositionally biased region" description="Basic residues" evidence="1">
    <location>
        <begin position="2769"/>
        <end position="2783"/>
    </location>
</feature>
<feature type="compositionally biased region" description="Basic and acidic residues" evidence="1">
    <location>
        <begin position="2676"/>
        <end position="2689"/>
    </location>
</feature>
<sequence>MDHPSLDINVLPHQPRLKIEAARKYLDSMPCVISGNQHMAVWSDIREIMFPLCTDPNCFIVLSALKCVLTYPRSETAMHPCSQVEHIEFLRQFRIILPGTILVDIGYLTDLAVLMKLFDIVRIEHLSALRKSTCDCHYLNTSSCNSILNATDNETRCEKDTHTSRVKLSMLKLWRCQPNNNGKTVSSFEDLPSVYRRYDKKTKYNGEETGLSNVTDCCIPGIASNVDNNCDLCMPGSNTKGKADYPQIDRQDSMAAENFIPMTILLENFHDARDFLVDVARKYLTSGCKRMYHTVTQCSREEAKAFTSHLFSTKIYNVGLKYFTSRSLLLSWQKFSSGFLALNCTNHEDIHNMTTIKRHKKYNILKEKGMTVFSPLEEKEHQKIYRSNNIETCQPYHFDSCLSERNKFIRSEYHIGFFSYYADGINPIDGASLEAMQSSSCETMKIHVDEEEAKKSTDQKEITNHRNWAQKSPENKGQDISDMKNNIETQDASAKMVHIYTEPLGWNEKAQNNFKTLPDNNILVLESVQGNDGDRCAIICKADTKSMREDMHIRNQSPLKDVVVATQNSNNSAIFRYSHSGSSSSSDSEKLEELLKTSKLFHLDLTQAGSQDCTLSESSVESWNKASIDNKAGTDQYPLDYGAEFTECIPVASDLTKRQLDIDAETHHAMTSFCHILTLNENDSRTQSITASEVDQDMALTKTENHENSNVSNGKANWQAQPLCNSNVNQNKNDASTGKLAAGAKVPAPLKRQSSLIHDKTTKSISEKVKELSHKLILPKMPSKSSVSDTGPFNIDRKSKTSKGSLALSKSNLKWNMSLITGIDKPTPSIKEVSRVQKIHQGSPRLASMHTAEAVDLSTFVENGVDILNEDIRAAELLLSVSGRFSATGSLCPSFDHRCVSKYQEPTPRQDLSGTLSKPNQCDIPLQFSSNQLKSTSQSWNRTECGVKSDTKPKSKRVYKEINSQYSEVSQQLYSKAPSTVTNNNVNLCPYGSGHAINLPGITGHSSMTMSCTPLMNSQVSKDKSVITTRTPNNTPISEESVLEKSGNNPRLSFCSNHDNMKVGDNTSQASCNANTYVRAPMPAPRIQLQEVPAHPLIQNENSENQRSLKKLKNNPNAVQNNMSELNSPAASDNDTEILNFGTSSSSMPDVYDSFARKRKPKCVLVEPTPITGSFSKGNNCDIKDVQNTNHQPVSQTRLIHQKKIENSSPLAHFDASSRMNTHLTSVAVQTDPENYETHTFNVVKELFSQDLPLPTLPQHCTSDPKHRKVRQESNSYLDTSSIIHVKSRARVCPACSVDTTSELVSTVNKRTTRKKIRTSKRRSDTFQLPACNAGMVSKPEPGKLGPNNGQKMESIRHKLWSFMDSDTKFFPIINDLSMSKNPRRVKKHIERDLLWEKLAMLKHAPKEGTVGKNKNMSAQEVPTLENVFSLLKNVVLTQSEIDLSRCTDEDMSGNVIRRYRSDSQLEMQLPLSDLLTEFLQIRDDLETASTHIDSKLDEHLTACEPSDHQNLDVLSQKHLLTNQHEPVLIIEDSSPEDNRLIATWQDGRKKQGRSSVKCATYLTPHTDGNAKRERRRECFKMGQGGNEASDQEILEIMAAVSDRTPVRNNYLPKESPDKTLQEPSGKYKVGHGRRVKSAYSSTSKQSKTKRTDRLKSAHCQMPCVRLDVIGVPVKPEADHKRIGSDRITDSRSQSNSESFIVAERTRSSAKGLEQRTKSASFRVARSTRSSSQGIERRVKSASSKVAQSASSSVQGLELLAKSAVMRESLKYKDPEQLGCNFFKGILNDELWRPHTSLIAHEKKKDTLTTSSPFRNPRHRGKINIPGGENRLVNNFMHEENSNKYSCSTYYREIEAQEILKCDSATQTENDFTISPTYGERILDDLQQTENVSNNFIPYVQLHATEERSDQDSILAVSSSREESFSAINNCLHHKERIMNYNKHNREAEEKEHIWTADASDKSTVQQCCNSQTAYTKGWDQSPQDNTDVWSIPELTPETAYRVISQAGSESSLIMPKLIPQQDIEIMRQVDDEYVQHEDWNSSLPVCETLSVENTAPGQSVINENSKDVKELSSSFSLPEDVPSYRLNVYPSFIMLNGLKRTEALEQAMLYGEVLMISDPEQVGFGHYCIPRSDGTFLLLPCIVPDQVLRPHPRNEIEVESIASANEINMKDGQVEQGPYLKRSVMVEAKSITGDLSQCKDDGNCVEGGRMPISLNTNFISNEELCQYKEYDVSGSDIEEDNVIKTMPDGKYESQFDLEQDMIKDVSQQNADYNSNHFNGKSVRTIHRMKDQGDDSVQKKFIDIEHDSVKEIRYMHTNLQELTSTAEVIFNNGEVICTTRMETDKEMSSYAEAGVCNSEDGINSENMSFAESSRTGYEMYAVSGIDVATHSFIRTKDMAGVKPVFPSNTGKVTGFASSEEYQTNGTKNGTSNDHTYDNLDYSKNFLGPEDRNQMKPQSSHVCSKNVVSDIELKEICVNNERSSTTEILDEDGTKLCTHCGNDVCKTLSFDEDINFETGVDDLVVYFSSSESHISNSSPETDTQEKHSLVSKQSSGCSKEIRENSVSHFNVQFSIEKTKLPPTSLQGEEKISKDSKIKESGQSCLDLFSLSDGQNNRARKKKIHLSKEKCEQRNVPRKQLSAGLVQTKVTETGIKLVISKENLKEYKSSHKKHKRDRISDFDSKEPETGVKLRIQSENQKQNKLSKKEYKRDRKLYVGTSLQTSAQTGSMTSILESVSENLGHSLGNTNEGGNNIDVQSKPGHVDTKAETKHHRKHRQKKKRSKIISRYLDPESKIKIGEQNLSKLEDHDDEMNRKKLKEKRIQVNAVRKPYVPVVRLKRTCRKDNKEYHWEKYVEDPSDINDSGDCGDLYEEEEEEDDVGKKRGRINSFLGEQQTIYEILKHGSGDVMKNQKQDTRTRSVKEYDPREEELLTKVMEAGNRQKSSPEIPGPDAAEIGDTSEQEDQNGPLGDSTEPVFQNICDEDNVVLGGLAHYKAFILPFVYINGFKYISVQDAVVLFQKCAKQCTIPRSLLQKDKHIAKSFTCWEQVYQLELIKLKKGPNVRTGDILLRLDHLLTRLPALYKEIAAQHVITKLKKSQACKYNLRWKKPSHKPGLTPAKSKNTVKEKASKK</sequence>